<sequence length="210" mass="22900">MHMDTISDPPARAAFYQGSGKVLARLAEGRYLISFDNRTWQCQLAASCLLRPEAHDEVLLAGDDDRLWLLAVLLRADSSGVATLGVSGDLLIAPAGNLQMSSAGQIGLNCQRLALAAERGECRIEQMNYTGQALSVVLQQAAIVGKSLETLWHTATQISHRLLRCVTHKEQVRAGQIDIQAEDCLRFHSKNTLISAEALIKIDAEQIHMG</sequence>
<comment type="caution">
    <text evidence="1">The sequence shown here is derived from an EMBL/GenBank/DDBJ whole genome shotgun (WGS) entry which is preliminary data.</text>
</comment>
<keyword evidence="2" id="KW-1185">Reference proteome</keyword>
<proteinExistence type="predicted"/>
<evidence type="ECO:0000313" key="1">
    <source>
        <dbReference type="EMBL" id="TCV98830.1"/>
    </source>
</evidence>
<dbReference type="OrthoDB" id="6119047at2"/>
<organism evidence="1 2">
    <name type="scientific">Biostraticola tofi</name>
    <dbReference type="NCBI Taxonomy" id="466109"/>
    <lineage>
        <taxon>Bacteria</taxon>
        <taxon>Pseudomonadati</taxon>
        <taxon>Pseudomonadota</taxon>
        <taxon>Gammaproteobacteria</taxon>
        <taxon>Enterobacterales</taxon>
        <taxon>Bruguierivoracaceae</taxon>
        <taxon>Biostraticola</taxon>
    </lineage>
</organism>
<name>A0A4R3YZT4_9GAMM</name>
<accession>A0A4R3YZT4</accession>
<dbReference type="EMBL" id="SMCR01000002">
    <property type="protein sequence ID" value="TCV98830.1"/>
    <property type="molecule type" value="Genomic_DNA"/>
</dbReference>
<reference evidence="1 2" key="1">
    <citation type="submission" date="2019-03" db="EMBL/GenBank/DDBJ databases">
        <title>Genomic Encyclopedia of Type Strains, Phase IV (KMG-IV): sequencing the most valuable type-strain genomes for metagenomic binning, comparative biology and taxonomic classification.</title>
        <authorList>
            <person name="Goeker M."/>
        </authorList>
    </citation>
    <scope>NUCLEOTIDE SEQUENCE [LARGE SCALE GENOMIC DNA]</scope>
    <source>
        <strain evidence="1 2">DSM 19580</strain>
    </source>
</reference>
<dbReference type="InterPro" id="IPR021927">
    <property type="entry name" value="DUF3540"/>
</dbReference>
<dbReference type="Proteomes" id="UP000295719">
    <property type="component" value="Unassembled WGS sequence"/>
</dbReference>
<dbReference type="AlphaFoldDB" id="A0A4R3YZT4"/>
<dbReference type="Pfam" id="PF12059">
    <property type="entry name" value="DUF3540"/>
    <property type="match status" value="1"/>
</dbReference>
<protein>
    <submittedName>
        <fullName evidence="1">Uncharacterized protein DUF3540</fullName>
    </submittedName>
</protein>
<evidence type="ECO:0000313" key="2">
    <source>
        <dbReference type="Proteomes" id="UP000295719"/>
    </source>
</evidence>
<gene>
    <name evidence="1" type="ORF">EDC52_102151</name>
</gene>